<organism evidence="1 2">
    <name type="scientific">Alkalibacillus silvisoli</name>
    <dbReference type="NCBI Taxonomy" id="392823"/>
    <lineage>
        <taxon>Bacteria</taxon>
        <taxon>Bacillati</taxon>
        <taxon>Bacillota</taxon>
        <taxon>Bacilli</taxon>
        <taxon>Bacillales</taxon>
        <taxon>Bacillaceae</taxon>
        <taxon>Alkalibacillus</taxon>
    </lineage>
</organism>
<dbReference type="Proteomes" id="UP001500740">
    <property type="component" value="Unassembled WGS sequence"/>
</dbReference>
<evidence type="ECO:0008006" key="3">
    <source>
        <dbReference type="Google" id="ProtNLM"/>
    </source>
</evidence>
<proteinExistence type="predicted"/>
<accession>A0ABN1AC33</accession>
<keyword evidence="2" id="KW-1185">Reference proteome</keyword>
<protein>
    <recommendedName>
        <fullName evidence="3">DUF3954 domain-containing protein</fullName>
    </recommendedName>
</protein>
<reference evidence="1 2" key="1">
    <citation type="journal article" date="2019" name="Int. J. Syst. Evol. Microbiol.">
        <title>The Global Catalogue of Microorganisms (GCM) 10K type strain sequencing project: providing services to taxonomists for standard genome sequencing and annotation.</title>
        <authorList>
            <consortium name="The Broad Institute Genomics Platform"/>
            <consortium name="The Broad Institute Genome Sequencing Center for Infectious Disease"/>
            <person name="Wu L."/>
            <person name="Ma J."/>
        </authorList>
    </citation>
    <scope>NUCLEOTIDE SEQUENCE [LARGE SCALE GENOMIC DNA]</scope>
    <source>
        <strain evidence="1 2">JCM 14193</strain>
    </source>
</reference>
<dbReference type="EMBL" id="BAAACZ010000036">
    <property type="protein sequence ID" value="GAA0472799.1"/>
    <property type="molecule type" value="Genomic_DNA"/>
</dbReference>
<dbReference type="Pfam" id="PF13128">
    <property type="entry name" value="DUF3954"/>
    <property type="match status" value="1"/>
</dbReference>
<gene>
    <name evidence="1" type="ORF">GCM10008935_30820</name>
</gene>
<dbReference type="RefSeq" id="WP_343785149.1">
    <property type="nucleotide sequence ID" value="NZ_BAAACZ010000036.1"/>
</dbReference>
<sequence length="52" mass="6004">MNQTVKVVDQSVYVARNGELERLEIPKTGHGEVEIKWHQGKISNIKETQTRK</sequence>
<comment type="caution">
    <text evidence="1">The sequence shown here is derived from an EMBL/GenBank/DDBJ whole genome shotgun (WGS) entry which is preliminary data.</text>
</comment>
<evidence type="ECO:0000313" key="2">
    <source>
        <dbReference type="Proteomes" id="UP001500740"/>
    </source>
</evidence>
<evidence type="ECO:0000313" key="1">
    <source>
        <dbReference type="EMBL" id="GAA0472799.1"/>
    </source>
</evidence>
<dbReference type="InterPro" id="IPR025017">
    <property type="entry name" value="DUF3954"/>
</dbReference>
<name>A0ABN1AC33_9BACI</name>